<sequence>MPLTRIYLLQSCVSERVLGFYTVMSLCAFHECKTNIAKVCSETDKGVVLLKKKNTFLFVLFLFLLFKFYKQCIYFYCKTQHPIPCPIIFHILNKFMRRYLFNGNQVSAAKIVLLQVANVRSLSMLACYRLPDR</sequence>
<reference evidence="1" key="1">
    <citation type="submission" date="2021-01" db="EMBL/GenBank/DDBJ databases">
        <authorList>
            <person name="Zahm M."/>
            <person name="Roques C."/>
            <person name="Cabau C."/>
            <person name="Klopp C."/>
            <person name="Donnadieu C."/>
            <person name="Jouanno E."/>
            <person name="Lampietro C."/>
            <person name="Louis A."/>
            <person name="Herpin A."/>
            <person name="Echchiki A."/>
            <person name="Berthelot C."/>
            <person name="Parey E."/>
            <person name="Roest-Crollius H."/>
            <person name="Braasch I."/>
            <person name="Postlethwait J."/>
            <person name="Bobe J."/>
            <person name="Montfort J."/>
            <person name="Bouchez O."/>
            <person name="Begum T."/>
            <person name="Mejri S."/>
            <person name="Adams A."/>
            <person name="Chen W.-J."/>
            <person name="Guiguen Y."/>
        </authorList>
    </citation>
    <scope>NUCLEOTIDE SEQUENCE</scope>
    <source>
        <tissue evidence="1">Blood</tissue>
    </source>
</reference>
<organism evidence="1 2">
    <name type="scientific">Albula goreensis</name>
    <dbReference type="NCBI Taxonomy" id="1534307"/>
    <lineage>
        <taxon>Eukaryota</taxon>
        <taxon>Metazoa</taxon>
        <taxon>Chordata</taxon>
        <taxon>Craniata</taxon>
        <taxon>Vertebrata</taxon>
        <taxon>Euteleostomi</taxon>
        <taxon>Actinopterygii</taxon>
        <taxon>Neopterygii</taxon>
        <taxon>Teleostei</taxon>
        <taxon>Albuliformes</taxon>
        <taxon>Albulidae</taxon>
        <taxon>Albula</taxon>
    </lineage>
</organism>
<dbReference type="EMBL" id="JAERUA010000006">
    <property type="protein sequence ID" value="KAI1899039.1"/>
    <property type="molecule type" value="Genomic_DNA"/>
</dbReference>
<evidence type="ECO:0000313" key="1">
    <source>
        <dbReference type="EMBL" id="KAI1899039.1"/>
    </source>
</evidence>
<accession>A0A8T3DNJ3</accession>
<proteinExistence type="predicted"/>
<comment type="caution">
    <text evidence="1">The sequence shown here is derived from an EMBL/GenBank/DDBJ whole genome shotgun (WGS) entry which is preliminary data.</text>
</comment>
<name>A0A8T3DNJ3_9TELE</name>
<evidence type="ECO:0000313" key="2">
    <source>
        <dbReference type="Proteomes" id="UP000829720"/>
    </source>
</evidence>
<dbReference type="Proteomes" id="UP000829720">
    <property type="component" value="Unassembled WGS sequence"/>
</dbReference>
<keyword evidence="2" id="KW-1185">Reference proteome</keyword>
<gene>
    <name evidence="1" type="ORF">AGOR_G00078580</name>
</gene>
<protein>
    <submittedName>
        <fullName evidence="1">Uncharacterized protein</fullName>
    </submittedName>
</protein>
<dbReference type="AlphaFoldDB" id="A0A8T3DNJ3"/>